<dbReference type="Pfam" id="PF02585">
    <property type="entry name" value="PIG-L"/>
    <property type="match status" value="1"/>
</dbReference>
<proteinExistence type="predicted"/>
<accession>A0A3R9P5A3</accession>
<protein>
    <submittedName>
        <fullName evidence="1">PIG-L family deacetylase</fullName>
    </submittedName>
</protein>
<reference evidence="1 2" key="1">
    <citation type="submission" date="2018-12" db="EMBL/GenBank/DDBJ databases">
        <authorList>
            <person name="Feng G."/>
            <person name="Zhu H."/>
        </authorList>
    </citation>
    <scope>NUCLEOTIDE SEQUENCE [LARGE SCALE GENOMIC DNA]</scope>
    <source>
        <strain evidence="1 2">KCTC 12533</strain>
    </source>
</reference>
<dbReference type="GO" id="GO:0016811">
    <property type="term" value="F:hydrolase activity, acting on carbon-nitrogen (but not peptide) bonds, in linear amides"/>
    <property type="evidence" value="ECO:0007669"/>
    <property type="project" value="TreeGrafter"/>
</dbReference>
<keyword evidence="2" id="KW-1185">Reference proteome</keyword>
<comment type="caution">
    <text evidence="1">The sequence shown here is derived from an EMBL/GenBank/DDBJ whole genome shotgun (WGS) entry which is preliminary data.</text>
</comment>
<dbReference type="PANTHER" id="PTHR12993:SF30">
    <property type="entry name" value="N-ACETYL-ALPHA-D-GLUCOSAMINYL L-MALATE DEACETYLASE 1"/>
    <property type="match status" value="1"/>
</dbReference>
<evidence type="ECO:0000313" key="1">
    <source>
        <dbReference type="EMBL" id="RSK48981.1"/>
    </source>
</evidence>
<sequence>MLSVTPSAGLRLLCLGAHCDDIEIGAGGTILQWLQEGRVEAVHWVVWAATDERAREAEASARLFLQAAPAGAVSIRIHRFPDGSLLSERPALKAEFEQLKAFTPNLILTHYQHDLHQDHRLVSELTWNTFRSHFILEYEIPKYDGDLGNPAAFVALSAEVLHQKLALLREGFPSQAGKHWYDEETFRALPRLRGIQCATRYAEAFHLRKLLLGSAPGS</sequence>
<dbReference type="SUPFAM" id="SSF102588">
    <property type="entry name" value="LmbE-like"/>
    <property type="match status" value="1"/>
</dbReference>
<dbReference type="InterPro" id="IPR024078">
    <property type="entry name" value="LmbE-like_dom_sf"/>
</dbReference>
<dbReference type="PANTHER" id="PTHR12993">
    <property type="entry name" value="N-ACETYLGLUCOSAMINYL-PHOSPHATIDYLINOSITOL DE-N-ACETYLASE-RELATED"/>
    <property type="match status" value="1"/>
</dbReference>
<name>A0A3R9P5A3_9BACT</name>
<dbReference type="AlphaFoldDB" id="A0A3R9P5A3"/>
<dbReference type="Proteomes" id="UP000273500">
    <property type="component" value="Unassembled WGS sequence"/>
</dbReference>
<gene>
    <name evidence="1" type="ORF">EI291_10510</name>
</gene>
<evidence type="ECO:0000313" key="2">
    <source>
        <dbReference type="Proteomes" id="UP000273500"/>
    </source>
</evidence>
<dbReference type="InterPro" id="IPR003737">
    <property type="entry name" value="GlcNAc_PI_deacetylase-related"/>
</dbReference>
<organism evidence="1 2">
    <name type="scientific">Hymenobacter rigui</name>
    <dbReference type="NCBI Taxonomy" id="334424"/>
    <lineage>
        <taxon>Bacteria</taxon>
        <taxon>Pseudomonadati</taxon>
        <taxon>Bacteroidota</taxon>
        <taxon>Cytophagia</taxon>
        <taxon>Cytophagales</taxon>
        <taxon>Hymenobacteraceae</taxon>
        <taxon>Hymenobacter</taxon>
    </lineage>
</organism>
<dbReference type="RefSeq" id="WP_125419768.1">
    <property type="nucleotide sequence ID" value="NZ_RWIT01000004.1"/>
</dbReference>
<dbReference type="OrthoDB" id="9790023at2"/>
<dbReference type="Gene3D" id="3.40.50.10320">
    <property type="entry name" value="LmbE-like"/>
    <property type="match status" value="1"/>
</dbReference>
<dbReference type="EMBL" id="RWIT01000004">
    <property type="protein sequence ID" value="RSK48981.1"/>
    <property type="molecule type" value="Genomic_DNA"/>
</dbReference>